<dbReference type="SUPFAM" id="SSF47240">
    <property type="entry name" value="Ferritin-like"/>
    <property type="match status" value="1"/>
</dbReference>
<dbReference type="InterPro" id="IPR009078">
    <property type="entry name" value="Ferritin-like_SF"/>
</dbReference>
<evidence type="ECO:0000313" key="2">
    <source>
        <dbReference type="Proteomes" id="UP000019678"/>
    </source>
</evidence>
<protein>
    <submittedName>
        <fullName evidence="1">Putative lipoprotein</fullName>
    </submittedName>
</protein>
<reference evidence="1 2" key="1">
    <citation type="submission" date="2013-05" db="EMBL/GenBank/DDBJ databases">
        <title>Genome assembly of Chondromyces apiculatus DSM 436.</title>
        <authorList>
            <person name="Sharma G."/>
            <person name="Khatri I."/>
            <person name="Kaur C."/>
            <person name="Mayilraj S."/>
            <person name="Subramanian S."/>
        </authorList>
    </citation>
    <scope>NUCLEOTIDE SEQUENCE [LARGE SCALE GENOMIC DNA]</scope>
    <source>
        <strain evidence="1 2">DSM 436</strain>
    </source>
</reference>
<name>A0A017T108_9BACT</name>
<accession>A0A017T108</accession>
<organism evidence="1 2">
    <name type="scientific">Chondromyces apiculatus DSM 436</name>
    <dbReference type="NCBI Taxonomy" id="1192034"/>
    <lineage>
        <taxon>Bacteria</taxon>
        <taxon>Pseudomonadati</taxon>
        <taxon>Myxococcota</taxon>
        <taxon>Polyangia</taxon>
        <taxon>Polyangiales</taxon>
        <taxon>Polyangiaceae</taxon>
        <taxon>Chondromyces</taxon>
    </lineage>
</organism>
<proteinExistence type="predicted"/>
<evidence type="ECO:0000313" key="1">
    <source>
        <dbReference type="EMBL" id="EYF02934.1"/>
    </source>
</evidence>
<dbReference type="AlphaFoldDB" id="A0A017T108"/>
<sequence>MLSLSLAPLIGACGAGEIDVEGFETFACTADGSTGALEGLTPAEAWDYAELRPTPGTGDLGLGGSAIGTPCATATDVEACQQALAEATSTNGFLVGECVSFCPSYMLVLNRGDEVSVLDTPEALTAWLAPVDTPTEARLLAQAAGYSVGCGDVLEGGFKEAGGGYEVLATRYTALCDPIEESLFRLSVSAEGEVAVLESEVLSSESGACVGRRPAGLAEARGRGSSRLGAYFAEVAQLEAASVHAFAVLREELALHGAPQALLDQADAAREDEVRHARIMKRVAARFGGVVREPVVAPRAPRSLEEVALENAAEGCVRETYGALVGMHQARFARDQVVRRVMRRVAQDEAAHASLAWAVDAWARSRLSPEALARVEAARQQALAEVADEARAGYAEDLCAVAGMPAAATGQRLAQTFAQALPALAG</sequence>
<dbReference type="eggNOG" id="COG1633">
    <property type="taxonomic scope" value="Bacteria"/>
</dbReference>
<keyword evidence="2" id="KW-1185">Reference proteome</keyword>
<dbReference type="EMBL" id="ASRX01000053">
    <property type="protein sequence ID" value="EYF02934.1"/>
    <property type="molecule type" value="Genomic_DNA"/>
</dbReference>
<keyword evidence="1" id="KW-0449">Lipoprotein</keyword>
<dbReference type="STRING" id="1192034.CAP_6357"/>
<comment type="caution">
    <text evidence="1">The sequence shown here is derived from an EMBL/GenBank/DDBJ whole genome shotgun (WGS) entry which is preliminary data.</text>
</comment>
<dbReference type="Proteomes" id="UP000019678">
    <property type="component" value="Unassembled WGS sequence"/>
</dbReference>
<gene>
    <name evidence="1" type="ORF">CAP_6357</name>
</gene>